<dbReference type="Pfam" id="PF12473">
    <property type="entry name" value="DUF3694"/>
    <property type="match status" value="1"/>
</dbReference>
<organism evidence="4 5">
    <name type="scientific">Dreissena polymorpha</name>
    <name type="common">Zebra mussel</name>
    <name type="synonym">Mytilus polymorpha</name>
    <dbReference type="NCBI Taxonomy" id="45954"/>
    <lineage>
        <taxon>Eukaryota</taxon>
        <taxon>Metazoa</taxon>
        <taxon>Spiralia</taxon>
        <taxon>Lophotrochozoa</taxon>
        <taxon>Mollusca</taxon>
        <taxon>Bivalvia</taxon>
        <taxon>Autobranchia</taxon>
        <taxon>Heteroconchia</taxon>
        <taxon>Euheterodonta</taxon>
        <taxon>Imparidentia</taxon>
        <taxon>Neoheterodontei</taxon>
        <taxon>Myida</taxon>
        <taxon>Dreissenoidea</taxon>
        <taxon>Dreissenidae</taxon>
        <taxon>Dreissena</taxon>
    </lineage>
</organism>
<feature type="domain" description="Kinesin-like KIF1-type" evidence="2">
    <location>
        <begin position="4"/>
        <end position="58"/>
    </location>
</feature>
<gene>
    <name evidence="4" type="ORF">DPMN_069974</name>
</gene>
<dbReference type="Proteomes" id="UP000828390">
    <property type="component" value="Unassembled WGS sequence"/>
</dbReference>
<feature type="compositionally biased region" description="Basic and acidic residues" evidence="1">
    <location>
        <begin position="15"/>
        <end position="29"/>
    </location>
</feature>
<keyword evidence="5" id="KW-1185">Reference proteome</keyword>
<evidence type="ECO:0000259" key="2">
    <source>
        <dbReference type="Pfam" id="PF12423"/>
    </source>
</evidence>
<feature type="domain" description="Kinesin-like" evidence="3">
    <location>
        <begin position="460"/>
        <end position="522"/>
    </location>
</feature>
<evidence type="ECO:0000256" key="1">
    <source>
        <dbReference type="SAM" id="MobiDB-lite"/>
    </source>
</evidence>
<feature type="non-terminal residue" evidence="4">
    <location>
        <position position="632"/>
    </location>
</feature>
<dbReference type="Pfam" id="PF12423">
    <property type="entry name" value="KIF1B"/>
    <property type="match status" value="1"/>
</dbReference>
<name>A0A9D3Z054_DREPO</name>
<evidence type="ECO:0000259" key="3">
    <source>
        <dbReference type="Pfam" id="PF12473"/>
    </source>
</evidence>
<reference evidence="4" key="1">
    <citation type="journal article" date="2019" name="bioRxiv">
        <title>The Genome of the Zebra Mussel, Dreissena polymorpha: A Resource for Invasive Species Research.</title>
        <authorList>
            <person name="McCartney M.A."/>
            <person name="Auch B."/>
            <person name="Kono T."/>
            <person name="Mallez S."/>
            <person name="Zhang Y."/>
            <person name="Obille A."/>
            <person name="Becker A."/>
            <person name="Abrahante J.E."/>
            <person name="Garbe J."/>
            <person name="Badalamenti J.P."/>
            <person name="Herman A."/>
            <person name="Mangelson H."/>
            <person name="Liachko I."/>
            <person name="Sullivan S."/>
            <person name="Sone E.D."/>
            <person name="Koren S."/>
            <person name="Silverstein K.A.T."/>
            <person name="Beckman K.B."/>
            <person name="Gohl D.M."/>
        </authorList>
    </citation>
    <scope>NUCLEOTIDE SEQUENCE</scope>
    <source>
        <strain evidence="4">Duluth1</strain>
        <tissue evidence="4">Whole animal</tissue>
    </source>
</reference>
<dbReference type="AlphaFoldDB" id="A0A9D3Z054"/>
<reference evidence="4" key="2">
    <citation type="submission" date="2020-11" db="EMBL/GenBank/DDBJ databases">
        <authorList>
            <person name="McCartney M.A."/>
            <person name="Auch B."/>
            <person name="Kono T."/>
            <person name="Mallez S."/>
            <person name="Becker A."/>
            <person name="Gohl D.M."/>
            <person name="Silverstein K.A.T."/>
            <person name="Koren S."/>
            <person name="Bechman K.B."/>
            <person name="Herman A."/>
            <person name="Abrahante J.E."/>
            <person name="Garbe J."/>
        </authorList>
    </citation>
    <scope>NUCLEOTIDE SEQUENCE</scope>
    <source>
        <strain evidence="4">Duluth1</strain>
        <tissue evidence="4">Whole animal</tissue>
    </source>
</reference>
<proteinExistence type="predicted"/>
<dbReference type="InterPro" id="IPR022164">
    <property type="entry name" value="Kinesin-like"/>
</dbReference>
<protein>
    <recommendedName>
        <fullName evidence="6">Kinesin-like protein KIF13A</fullName>
    </recommendedName>
</protein>
<comment type="caution">
    <text evidence="4">The sequence shown here is derived from an EMBL/GenBank/DDBJ whole genome shotgun (WGS) entry which is preliminary data.</text>
</comment>
<evidence type="ECO:0000313" key="4">
    <source>
        <dbReference type="EMBL" id="KAH3710490.1"/>
    </source>
</evidence>
<dbReference type="EMBL" id="JAIWYP010000014">
    <property type="protein sequence ID" value="KAH3710490.1"/>
    <property type="molecule type" value="Genomic_DNA"/>
</dbReference>
<sequence length="632" mass="71461">MEKFENKIIDMREMYEDRKSQGRPLRVDDSDSSESDEGPPQKGDPFYESYENHNLIGVANVFLDCLFYDVTLNYHVPIISQQGEIAGKLHVEVSKLGGDIMERFADINCEDDDDENVSTNTPLVIRVKIHEARGLPKDLANFVFCQYMFWDHDDVVIVPPDINPDTTTSDGRSTKTVKFEHEQEFRVFMTEEFVEYAQEGALSIEIWGHKVVGFGQQRSQVDTVQRSNSLVDRWLEVSRKVELWVEIHEVNDQGEFAPVEVKPQADVPSAGVYQLRQGHARRILARVKSKSDSGTLPLICDSISSLSIGCICARSRLQKGLDSYQEEDLNTLREHWSDALARRKTYLDSQIQALMNKQDKTEADSDRERALIDQWVSLTEERNAVFVPAAGSGIPGAPADWVTPPNMEHHRPVLFLDLNSDDMTTPSVKEGSQAAGINSILPKEQSVDYLHLANLRAYTEGDQVCAVASWDSSMHDSQHLNRITGNDSRVYLILKVVLRLSHPAYMEVVLRKRLSVNVKHRNMSLTDKIMKKVWTREESMLASGITFDVVSNIPKASEDLEHMESLAQMAASQNEVSAEDGETYIEKYIRGVSAVESILTLDRLRQEVAVKELMAKKGRSLHKTSSVPNIHQ</sequence>
<evidence type="ECO:0008006" key="6">
    <source>
        <dbReference type="Google" id="ProtNLM"/>
    </source>
</evidence>
<dbReference type="SUPFAM" id="SSF49562">
    <property type="entry name" value="C2 domain (Calcium/lipid-binding domain, CaLB)"/>
    <property type="match status" value="1"/>
</dbReference>
<dbReference type="InterPro" id="IPR035892">
    <property type="entry name" value="C2_domain_sf"/>
</dbReference>
<accession>A0A9D3Z054</accession>
<evidence type="ECO:0000313" key="5">
    <source>
        <dbReference type="Proteomes" id="UP000828390"/>
    </source>
</evidence>
<dbReference type="InterPro" id="IPR022140">
    <property type="entry name" value="Kinesin-like_KIF1-typ"/>
</dbReference>
<feature type="region of interest" description="Disordered" evidence="1">
    <location>
        <begin position="15"/>
        <end position="46"/>
    </location>
</feature>